<dbReference type="Proteomes" id="UP000075881">
    <property type="component" value="Unassembled WGS sequence"/>
</dbReference>
<organism evidence="1 2">
    <name type="scientific">Anopheles christyi</name>
    <dbReference type="NCBI Taxonomy" id="43041"/>
    <lineage>
        <taxon>Eukaryota</taxon>
        <taxon>Metazoa</taxon>
        <taxon>Ecdysozoa</taxon>
        <taxon>Arthropoda</taxon>
        <taxon>Hexapoda</taxon>
        <taxon>Insecta</taxon>
        <taxon>Pterygota</taxon>
        <taxon>Neoptera</taxon>
        <taxon>Endopterygota</taxon>
        <taxon>Diptera</taxon>
        <taxon>Nematocera</taxon>
        <taxon>Culicoidea</taxon>
        <taxon>Culicidae</taxon>
        <taxon>Anophelinae</taxon>
        <taxon>Anopheles</taxon>
    </lineage>
</organism>
<evidence type="ECO:0000313" key="2">
    <source>
        <dbReference type="Proteomes" id="UP000075881"/>
    </source>
</evidence>
<accession>A0A182KCU9</accession>
<reference evidence="1" key="2">
    <citation type="submission" date="2020-05" db="UniProtKB">
        <authorList>
            <consortium name="EnsemblMetazoa"/>
        </authorList>
    </citation>
    <scope>IDENTIFICATION</scope>
    <source>
        <strain evidence="1">ACHKN1017</strain>
    </source>
</reference>
<name>A0A182KCU9_9DIPT</name>
<protein>
    <submittedName>
        <fullName evidence="1">Uncharacterized protein</fullName>
    </submittedName>
</protein>
<sequence>MYVIVIVRYITEVVVVVTSDCFASVATTIMPEATSAHSGRDASFSSTSTDCVSYTIEGEMSSIDTSVATCSTCTLSCTSSPSTPTNSSFGVSCTIGSNGTTSGFTSGTFSTFDATILGSSILICETGCSNTSS</sequence>
<dbReference type="VEuPathDB" id="VectorBase:ACHR008586"/>
<reference evidence="2" key="1">
    <citation type="submission" date="2013-03" db="EMBL/GenBank/DDBJ databases">
        <title>The Genome Sequence of Anopheles christyi ACHKN1017.</title>
        <authorList>
            <consortium name="The Broad Institute Genomics Platform"/>
            <person name="Neafsey D.E."/>
            <person name="Besansky N."/>
            <person name="Walker B."/>
            <person name="Young S.K."/>
            <person name="Zeng Q."/>
            <person name="Gargeya S."/>
            <person name="Fitzgerald M."/>
            <person name="Haas B."/>
            <person name="Abouelleil A."/>
            <person name="Allen A.W."/>
            <person name="Alvarado L."/>
            <person name="Arachchi H.M."/>
            <person name="Berlin A.M."/>
            <person name="Chapman S.B."/>
            <person name="Gainer-Dewar J."/>
            <person name="Goldberg J."/>
            <person name="Griggs A."/>
            <person name="Gujja S."/>
            <person name="Hansen M."/>
            <person name="Howarth C."/>
            <person name="Imamovic A."/>
            <person name="Ireland A."/>
            <person name="Larimer J."/>
            <person name="McCowan C."/>
            <person name="Murphy C."/>
            <person name="Pearson M."/>
            <person name="Poon T.W."/>
            <person name="Priest M."/>
            <person name="Roberts A."/>
            <person name="Saif S."/>
            <person name="Shea T."/>
            <person name="Sisk P."/>
            <person name="Sykes S."/>
            <person name="Wortman J."/>
            <person name="Nusbaum C."/>
            <person name="Birren B."/>
        </authorList>
    </citation>
    <scope>NUCLEOTIDE SEQUENCE [LARGE SCALE GENOMIC DNA]</scope>
    <source>
        <strain evidence="2">ACHKN1017</strain>
    </source>
</reference>
<proteinExistence type="predicted"/>
<dbReference type="AlphaFoldDB" id="A0A182KCU9"/>
<keyword evidence="2" id="KW-1185">Reference proteome</keyword>
<dbReference type="EnsemblMetazoa" id="ACHR008586-RA">
    <property type="protein sequence ID" value="ACHR008586-PA"/>
    <property type="gene ID" value="ACHR008586"/>
</dbReference>
<evidence type="ECO:0000313" key="1">
    <source>
        <dbReference type="EnsemblMetazoa" id="ACHR008586-PA"/>
    </source>
</evidence>